<feature type="compositionally biased region" description="Low complexity" evidence="1">
    <location>
        <begin position="43"/>
        <end position="54"/>
    </location>
</feature>
<gene>
    <name evidence="3" type="ORF">ACRE_082930</name>
</gene>
<evidence type="ECO:0000256" key="2">
    <source>
        <dbReference type="SAM" id="Phobius"/>
    </source>
</evidence>
<protein>
    <submittedName>
        <fullName evidence="3">Uncharacterized protein</fullName>
    </submittedName>
</protein>
<sequence>MGVINPGPVRNLVRWRAKAEKMTFQLRPGDPWPSVEDEPTPTPSTVPTETPAAPDGQETTAPEDTEAGGGGGRLGDGAIAGIVIGVAVAVALVGVVTFYCGRRGGIKPIFQSTTNEDDSGERAREEPKSSTPGTMGAPIRPPRTPHTENWMPAMNDRGNLSQYGTPIIPASMYNKPPPPQRLRTGSVPASGGKGPCSSWEPGAITICGQTELLGLPCEIPTG</sequence>
<dbReference type="EMBL" id="JPKY01000152">
    <property type="protein sequence ID" value="KFH40989.1"/>
    <property type="molecule type" value="Genomic_DNA"/>
</dbReference>
<proteinExistence type="predicted"/>
<keyword evidence="2" id="KW-0812">Transmembrane</keyword>
<feature type="region of interest" description="Disordered" evidence="1">
    <location>
        <begin position="106"/>
        <end position="142"/>
    </location>
</feature>
<evidence type="ECO:0000313" key="4">
    <source>
        <dbReference type="Proteomes" id="UP000029964"/>
    </source>
</evidence>
<dbReference type="AlphaFoldDB" id="A0A086SV57"/>
<accession>A0A086SV57</accession>
<evidence type="ECO:0000256" key="1">
    <source>
        <dbReference type="SAM" id="MobiDB-lite"/>
    </source>
</evidence>
<keyword evidence="2" id="KW-1133">Transmembrane helix</keyword>
<feature type="transmembrane region" description="Helical" evidence="2">
    <location>
        <begin position="78"/>
        <end position="100"/>
    </location>
</feature>
<dbReference type="STRING" id="857340.A0A086SV57"/>
<evidence type="ECO:0000313" key="3">
    <source>
        <dbReference type="EMBL" id="KFH40989.1"/>
    </source>
</evidence>
<reference evidence="4" key="1">
    <citation type="journal article" date="2014" name="Genome Announc.">
        <title>Genome sequence and annotation of Acremonium chrysogenum, producer of the beta-lactam antibiotic cephalosporin C.</title>
        <authorList>
            <person name="Terfehr D."/>
            <person name="Dahlmann T.A."/>
            <person name="Specht T."/>
            <person name="Zadra I."/>
            <person name="Kuernsteiner H."/>
            <person name="Kueck U."/>
        </authorList>
    </citation>
    <scope>NUCLEOTIDE SEQUENCE [LARGE SCALE GENOMIC DNA]</scope>
    <source>
        <strain evidence="4">ATCC 11550 / CBS 779.69 / DSM 880 / IAM 14645 / JCM 23072 / IMI 49137</strain>
    </source>
</reference>
<keyword evidence="4" id="KW-1185">Reference proteome</keyword>
<feature type="region of interest" description="Disordered" evidence="1">
    <location>
        <begin position="174"/>
        <end position="196"/>
    </location>
</feature>
<keyword evidence="2" id="KW-0472">Membrane</keyword>
<dbReference type="HOGENOM" id="CLU_1245023_0_0_1"/>
<feature type="region of interest" description="Disordered" evidence="1">
    <location>
        <begin position="24"/>
        <end position="72"/>
    </location>
</feature>
<dbReference type="Proteomes" id="UP000029964">
    <property type="component" value="Unassembled WGS sequence"/>
</dbReference>
<organism evidence="3 4">
    <name type="scientific">Hapsidospora chrysogenum (strain ATCC 11550 / CBS 779.69 / DSM 880 / IAM 14645 / JCM 23072 / IMI 49137)</name>
    <name type="common">Acremonium chrysogenum</name>
    <dbReference type="NCBI Taxonomy" id="857340"/>
    <lineage>
        <taxon>Eukaryota</taxon>
        <taxon>Fungi</taxon>
        <taxon>Dikarya</taxon>
        <taxon>Ascomycota</taxon>
        <taxon>Pezizomycotina</taxon>
        <taxon>Sordariomycetes</taxon>
        <taxon>Hypocreomycetidae</taxon>
        <taxon>Hypocreales</taxon>
        <taxon>Bionectriaceae</taxon>
        <taxon>Hapsidospora</taxon>
    </lineage>
</organism>
<comment type="caution">
    <text evidence="3">The sequence shown here is derived from an EMBL/GenBank/DDBJ whole genome shotgun (WGS) entry which is preliminary data.</text>
</comment>
<name>A0A086SV57_HAPC1</name>